<protein>
    <recommendedName>
        <fullName evidence="1">2EXR domain-containing protein</fullName>
    </recommendedName>
</protein>
<evidence type="ECO:0000313" key="3">
    <source>
        <dbReference type="Proteomes" id="UP000235672"/>
    </source>
</evidence>
<proteinExistence type="predicted"/>
<dbReference type="AlphaFoldDB" id="A0A2J6PGS2"/>
<dbReference type="Proteomes" id="UP000235672">
    <property type="component" value="Unassembled WGS sequence"/>
</dbReference>
<dbReference type="PANTHER" id="PTHR35910">
    <property type="entry name" value="2EXR DOMAIN-CONTAINING PROTEIN"/>
    <property type="match status" value="1"/>
</dbReference>
<name>A0A2J6PGS2_9HELO</name>
<dbReference type="OrthoDB" id="3551884at2759"/>
<dbReference type="PANTHER" id="PTHR35910:SF6">
    <property type="entry name" value="2EXR DOMAIN-CONTAINING PROTEIN"/>
    <property type="match status" value="1"/>
</dbReference>
<organism evidence="2 3">
    <name type="scientific">Hyaloscypha hepaticicola</name>
    <dbReference type="NCBI Taxonomy" id="2082293"/>
    <lineage>
        <taxon>Eukaryota</taxon>
        <taxon>Fungi</taxon>
        <taxon>Dikarya</taxon>
        <taxon>Ascomycota</taxon>
        <taxon>Pezizomycotina</taxon>
        <taxon>Leotiomycetes</taxon>
        <taxon>Helotiales</taxon>
        <taxon>Hyaloscyphaceae</taxon>
        <taxon>Hyaloscypha</taxon>
    </lineage>
</organism>
<dbReference type="Pfam" id="PF20150">
    <property type="entry name" value="2EXR"/>
    <property type="match status" value="1"/>
</dbReference>
<sequence length="300" mass="34584">MARSPSLEPVPFSASPKPEAIKALPVYISSYAAPTPIIKRSELALDDPGTFELFPFLPTEIRHKIWKANIRPQVLQVIYDVNFETDWRDSYMHGHQYRAAWRYTTSQINNVPNRAICQESRAELAKAGYELIRLSDDPTKVRWFNPEFDTLFLDTNASVDIPFDDEDYEDYEQEVDSVLPPVEEPLFPGGMENIKHLAVNDTLWTDWPFSEDNGTDASCEYCPDFHWDDTKDDFKEMIAEMPVLENLQIVRSVTLVLSDDGLVGVEFMKRGSEDQYGICLHRRLINWKEEKGLNIEVEVV</sequence>
<evidence type="ECO:0000313" key="2">
    <source>
        <dbReference type="EMBL" id="PMD13218.1"/>
    </source>
</evidence>
<reference evidence="2 3" key="1">
    <citation type="submission" date="2016-05" db="EMBL/GenBank/DDBJ databases">
        <title>A degradative enzymes factory behind the ericoid mycorrhizal symbiosis.</title>
        <authorList>
            <consortium name="DOE Joint Genome Institute"/>
            <person name="Martino E."/>
            <person name="Morin E."/>
            <person name="Grelet G."/>
            <person name="Kuo A."/>
            <person name="Kohler A."/>
            <person name="Daghino S."/>
            <person name="Barry K."/>
            <person name="Choi C."/>
            <person name="Cichocki N."/>
            <person name="Clum A."/>
            <person name="Copeland A."/>
            <person name="Hainaut M."/>
            <person name="Haridas S."/>
            <person name="Labutti K."/>
            <person name="Lindquist E."/>
            <person name="Lipzen A."/>
            <person name="Khouja H.-R."/>
            <person name="Murat C."/>
            <person name="Ohm R."/>
            <person name="Olson A."/>
            <person name="Spatafora J."/>
            <person name="Veneault-Fourrey C."/>
            <person name="Henrissat B."/>
            <person name="Grigoriev I."/>
            <person name="Martin F."/>
            <person name="Perotto S."/>
        </authorList>
    </citation>
    <scope>NUCLEOTIDE SEQUENCE [LARGE SCALE GENOMIC DNA]</scope>
    <source>
        <strain evidence="2 3">UAMH 7357</strain>
    </source>
</reference>
<keyword evidence="3" id="KW-1185">Reference proteome</keyword>
<dbReference type="EMBL" id="KZ613534">
    <property type="protein sequence ID" value="PMD13218.1"/>
    <property type="molecule type" value="Genomic_DNA"/>
</dbReference>
<gene>
    <name evidence="2" type="ORF">NA56DRAFT_651917</name>
</gene>
<evidence type="ECO:0000259" key="1">
    <source>
        <dbReference type="Pfam" id="PF20150"/>
    </source>
</evidence>
<feature type="domain" description="2EXR" evidence="1">
    <location>
        <begin position="51"/>
        <end position="151"/>
    </location>
</feature>
<dbReference type="InterPro" id="IPR045518">
    <property type="entry name" value="2EXR"/>
</dbReference>
<accession>A0A2J6PGS2</accession>